<comment type="caution">
    <text evidence="12">The sequence shown here is derived from an EMBL/GenBank/DDBJ whole genome shotgun (WGS) entry which is preliminary data.</text>
</comment>
<dbReference type="EMBL" id="BMHO01000001">
    <property type="protein sequence ID" value="GGD31033.1"/>
    <property type="molecule type" value="Genomic_DNA"/>
</dbReference>
<feature type="compositionally biased region" description="Basic and acidic residues" evidence="9">
    <location>
        <begin position="513"/>
        <end position="533"/>
    </location>
</feature>
<dbReference type="InterPro" id="IPR029041">
    <property type="entry name" value="FAD-linked_oxidoreductase-like"/>
</dbReference>
<dbReference type="Proteomes" id="UP000633205">
    <property type="component" value="Unassembled WGS sequence"/>
</dbReference>
<keyword evidence="3 8" id="KW-0560">Oxidoreductase</keyword>
<feature type="domain" description="Aldehyde dehydrogenase" evidence="10">
    <location>
        <begin position="561"/>
        <end position="980"/>
    </location>
</feature>
<dbReference type="Gene3D" id="3.20.20.220">
    <property type="match status" value="1"/>
</dbReference>
<proteinExistence type="inferred from homology"/>
<dbReference type="GO" id="GO:0009898">
    <property type="term" value="C:cytoplasmic side of plasma membrane"/>
    <property type="evidence" value="ECO:0007669"/>
    <property type="project" value="TreeGrafter"/>
</dbReference>
<dbReference type="Pfam" id="PF01619">
    <property type="entry name" value="Pro_dh"/>
    <property type="match status" value="1"/>
</dbReference>
<feature type="domain" description="Proline dehydrogenase" evidence="11">
    <location>
        <begin position="188"/>
        <end position="478"/>
    </location>
</feature>
<evidence type="ECO:0000256" key="6">
    <source>
        <dbReference type="PIRSR" id="PIRSR000197-1"/>
    </source>
</evidence>
<reference evidence="12" key="1">
    <citation type="journal article" date="2014" name="Int. J. Syst. Evol. Microbiol.">
        <title>Complete genome sequence of Corynebacterium casei LMG S-19264T (=DSM 44701T), isolated from a smear-ripened cheese.</title>
        <authorList>
            <consortium name="US DOE Joint Genome Institute (JGI-PGF)"/>
            <person name="Walter F."/>
            <person name="Albersmeier A."/>
            <person name="Kalinowski J."/>
            <person name="Ruckert C."/>
        </authorList>
    </citation>
    <scope>NUCLEOTIDE SEQUENCE</scope>
    <source>
        <strain evidence="12">CGMCC 1.15152</strain>
    </source>
</reference>
<keyword evidence="4" id="KW-0520">NAD</keyword>
<evidence type="ECO:0000256" key="3">
    <source>
        <dbReference type="ARBA" id="ARBA00023002"/>
    </source>
</evidence>
<evidence type="ECO:0000256" key="1">
    <source>
        <dbReference type="ARBA" id="ARBA00004786"/>
    </source>
</evidence>
<dbReference type="InterPro" id="IPR002872">
    <property type="entry name" value="Proline_DH_dom"/>
</dbReference>
<dbReference type="InterPro" id="IPR025703">
    <property type="entry name" value="Bifunct_PutA"/>
</dbReference>
<dbReference type="SUPFAM" id="SSF53720">
    <property type="entry name" value="ALDH-like"/>
    <property type="match status" value="1"/>
</dbReference>
<dbReference type="PROSITE" id="PS00687">
    <property type="entry name" value="ALDEHYDE_DEHYDR_GLU"/>
    <property type="match status" value="1"/>
</dbReference>
<gene>
    <name evidence="12" type="ORF">GCM10010915_09140</name>
</gene>
<keyword evidence="13" id="KW-1185">Reference proteome</keyword>
<evidence type="ECO:0000256" key="9">
    <source>
        <dbReference type="SAM" id="MobiDB-lite"/>
    </source>
</evidence>
<dbReference type="PANTHER" id="PTHR42862:SF1">
    <property type="entry name" value="DELTA-1-PYRROLINE-5-CARBOXYLATE DEHYDROGENASE 2, ISOFORM A-RELATED"/>
    <property type="match status" value="1"/>
</dbReference>
<comment type="pathway">
    <text evidence="1">Amino-acid degradation; L-proline degradation into L-glutamate; L-glutamate from L-proline: step 2/2.</text>
</comment>
<dbReference type="SUPFAM" id="SSF51730">
    <property type="entry name" value="FAD-linked oxidoreductase"/>
    <property type="match status" value="1"/>
</dbReference>
<dbReference type="GO" id="GO:0004657">
    <property type="term" value="F:proline dehydrogenase activity"/>
    <property type="evidence" value="ECO:0007669"/>
    <property type="project" value="InterPro"/>
</dbReference>
<evidence type="ECO:0000256" key="2">
    <source>
        <dbReference type="ARBA" id="ARBA00012884"/>
    </source>
</evidence>
<dbReference type="InterPro" id="IPR029510">
    <property type="entry name" value="Ald_DH_CS_GLU"/>
</dbReference>
<dbReference type="InterPro" id="IPR015590">
    <property type="entry name" value="Aldehyde_DH_dom"/>
</dbReference>
<accession>A0A916Y6A5</accession>
<evidence type="ECO:0000256" key="7">
    <source>
        <dbReference type="PROSITE-ProRule" id="PRU10007"/>
    </source>
</evidence>
<evidence type="ECO:0000256" key="8">
    <source>
        <dbReference type="RuleBase" id="RU003345"/>
    </source>
</evidence>
<dbReference type="EC" id="1.2.1.88" evidence="2"/>
<dbReference type="Gene3D" id="3.40.309.10">
    <property type="entry name" value="Aldehyde Dehydrogenase, Chain A, domain 2"/>
    <property type="match status" value="1"/>
</dbReference>
<dbReference type="GO" id="GO:0003700">
    <property type="term" value="F:DNA-binding transcription factor activity"/>
    <property type="evidence" value="ECO:0007669"/>
    <property type="project" value="InterPro"/>
</dbReference>
<dbReference type="InterPro" id="IPR016162">
    <property type="entry name" value="Ald_DH_N"/>
</dbReference>
<feature type="region of interest" description="Disordered" evidence="9">
    <location>
        <begin position="506"/>
        <end position="540"/>
    </location>
</feature>
<dbReference type="AlphaFoldDB" id="A0A916Y6A5"/>
<dbReference type="Gene3D" id="3.40.605.10">
    <property type="entry name" value="Aldehyde Dehydrogenase, Chain A, domain 1"/>
    <property type="match status" value="1"/>
</dbReference>
<dbReference type="PIRSF" id="PIRSF000197">
    <property type="entry name" value="Bifunct_PutA"/>
    <property type="match status" value="1"/>
</dbReference>
<reference evidence="12" key="2">
    <citation type="submission" date="2020-09" db="EMBL/GenBank/DDBJ databases">
        <authorList>
            <person name="Sun Q."/>
            <person name="Zhou Y."/>
        </authorList>
    </citation>
    <scope>NUCLEOTIDE SEQUENCE</scope>
    <source>
        <strain evidence="12">CGMCC 1.15152</strain>
    </source>
</reference>
<dbReference type="InterPro" id="IPR016163">
    <property type="entry name" value="Ald_DH_C"/>
</dbReference>
<evidence type="ECO:0000259" key="11">
    <source>
        <dbReference type="Pfam" id="PF01619"/>
    </source>
</evidence>
<dbReference type="InterPro" id="IPR016160">
    <property type="entry name" value="Ald_DH_CS_CYS"/>
</dbReference>
<dbReference type="PANTHER" id="PTHR42862">
    <property type="entry name" value="DELTA-1-PYRROLINE-5-CARBOXYLATE DEHYDROGENASE 1, ISOFORM A-RELATED"/>
    <property type="match status" value="1"/>
</dbReference>
<organism evidence="12 13">
    <name type="scientific">Microbacterium faecale</name>
    <dbReference type="NCBI Taxonomy" id="1804630"/>
    <lineage>
        <taxon>Bacteria</taxon>
        <taxon>Bacillati</taxon>
        <taxon>Actinomycetota</taxon>
        <taxon>Actinomycetes</taxon>
        <taxon>Micrococcales</taxon>
        <taxon>Microbacteriaceae</taxon>
        <taxon>Microbacterium</taxon>
    </lineage>
</organism>
<protein>
    <recommendedName>
        <fullName evidence="2">L-glutamate gamma-semialdehyde dehydrogenase</fullName>
        <ecNumber evidence="2">1.2.1.88</ecNumber>
    </recommendedName>
</protein>
<evidence type="ECO:0000259" key="10">
    <source>
        <dbReference type="Pfam" id="PF00171"/>
    </source>
</evidence>
<comment type="catalytic activity">
    <reaction evidence="5">
        <text>L-glutamate 5-semialdehyde + NAD(+) + H2O = L-glutamate + NADH + 2 H(+)</text>
        <dbReference type="Rhea" id="RHEA:30235"/>
        <dbReference type="ChEBI" id="CHEBI:15377"/>
        <dbReference type="ChEBI" id="CHEBI:15378"/>
        <dbReference type="ChEBI" id="CHEBI:29985"/>
        <dbReference type="ChEBI" id="CHEBI:57540"/>
        <dbReference type="ChEBI" id="CHEBI:57945"/>
        <dbReference type="ChEBI" id="CHEBI:58066"/>
        <dbReference type="EC" id="1.2.1.88"/>
    </reaction>
</comment>
<sequence length="1208" mass="131044">MPTMRPEQERSSFPNGFLRNFALYLTVIRAHDGITIGEEVTFMTIEQGGSTQFSAPDVTARLDRALADEAIAQVRTWLIEARAEKVDSAAKNLAGVLSDPKGLDFAVGFVDGVVQPEDLHVAARNFQRVSRDVPRFLPAPLRGLVRLGGAVAPMFPPIVVPIARKVLREMVRHLIVDASEKGLGPALKKIGGEGTRLNINLLGEAILGQREADKRVADTIRLIERDDVEYVSIKVSSTVVPHSLWAHDQAVAEAVEALAPVFRAAVANDTFVNLDMEEYKDLDVTLDVFQQILDRDEFQRSRAGIVLQAYLPDCLAAMIRLQEWAATRVANGGSAVKVRVVKGANLPMEQVEAETHGWPLATWQSKQHTDAGYKQVLDYALTPERIANVHVGVAGHNLFDVALAKLLAERRGIQIAPGSGVEFEMLLGMATQQAAVVRRDVGELLLYTPVVHPSEFDVAIAYLVRRLEEGASSDNFMSAVFDIDSDERLFQRERERFLTSVDMMPTEVPEPNRVMDRREPQPDGPRGEFRNTPDTDPAVDANRDWAADIRARMQESDLGNATIEEATLSSPEALDETIAGAFAAADEWRARPLAERVEILHRAGDELQRRRGDLLEVMGSECGKVVEQGDPEVSEAIDFAHFYARSAEKLAEVDGAEYVPAKVTAVIPPWNFPAAIPAGGALAGLASGSAVIFKPARQAARTGAVIAEALWAAGVPREVLRLVRLDGRDLGEQLLADERVDQAILTGAYETAELFRSFRQDLPLYAETSGKNAIIVTPSADFDLAAKDIAYSAFGHAGQKCSAASLVVLVGSVSKSERFRRQLLDAVDGYEVGYPWAEGARIGPVIAPAEGKLLRGLTKLEPGQKWVIEPQQLDDSGALWSPGIRENVERGSEFHLTEYFGPITGIMTAETLEEAVSIVNDIEYGLTSGLHSLDVDEIQQWLGSVQAGNAYINRVITGAIVERQPFGGWKKSAVGPGTKAGGPSYLFGLGTWTDAPQTSSRRDARGHADAASRRAVKALPEGDPAWLERALASDIRAFADEYGVARDVQGLELEQNVLRYVPTPVTIRYEGSRVEELVRVVAAGVRIGAPIDVSSALPVAQEVRDYLADVGVAFRVEEGAAWATRAAAFAKSGARIRLVGGSSEPIFLATEGEPNVAVYDGEVTGSGRVEMLPFVREQAVSITAHRFGNPRRYEVPVVAGGAGSLVAH</sequence>
<dbReference type="InterPro" id="IPR050485">
    <property type="entry name" value="Proline_metab_enzyme"/>
</dbReference>
<evidence type="ECO:0000313" key="12">
    <source>
        <dbReference type="EMBL" id="GGD31033.1"/>
    </source>
</evidence>
<dbReference type="InterPro" id="IPR016161">
    <property type="entry name" value="Ald_DH/histidinol_DH"/>
</dbReference>
<evidence type="ECO:0000256" key="4">
    <source>
        <dbReference type="ARBA" id="ARBA00023027"/>
    </source>
</evidence>
<feature type="active site" evidence="6">
    <location>
        <position position="801"/>
    </location>
</feature>
<feature type="active site" evidence="6 7">
    <location>
        <position position="767"/>
    </location>
</feature>
<dbReference type="GO" id="GO:0010133">
    <property type="term" value="P:L-proline catabolic process to L-glutamate"/>
    <property type="evidence" value="ECO:0007669"/>
    <property type="project" value="InterPro"/>
</dbReference>
<evidence type="ECO:0000313" key="13">
    <source>
        <dbReference type="Proteomes" id="UP000633205"/>
    </source>
</evidence>
<dbReference type="GO" id="GO:0003842">
    <property type="term" value="F:L-glutamate gamma-semialdehyde dehydrogenase activity"/>
    <property type="evidence" value="ECO:0007669"/>
    <property type="project" value="UniProtKB-EC"/>
</dbReference>
<dbReference type="Pfam" id="PF00171">
    <property type="entry name" value="Aldedh"/>
    <property type="match status" value="1"/>
</dbReference>
<name>A0A916Y6A5_9MICO</name>
<comment type="similarity">
    <text evidence="8">Belongs to the aldehyde dehydrogenase family.</text>
</comment>
<dbReference type="PROSITE" id="PS00070">
    <property type="entry name" value="ALDEHYDE_DEHYDR_CYS"/>
    <property type="match status" value="1"/>
</dbReference>
<evidence type="ECO:0000256" key="5">
    <source>
        <dbReference type="ARBA" id="ARBA00048142"/>
    </source>
</evidence>